<dbReference type="HOGENOM" id="CLU_076890_0_0_10"/>
<feature type="transmembrane region" description="Helical" evidence="1">
    <location>
        <begin position="18"/>
        <end position="36"/>
    </location>
</feature>
<evidence type="ECO:0000313" key="2">
    <source>
        <dbReference type="EMBL" id="ADV47593.1"/>
    </source>
</evidence>
<keyword evidence="1" id="KW-1133">Transmembrane helix</keyword>
<feature type="transmembrane region" description="Helical" evidence="1">
    <location>
        <begin position="56"/>
        <end position="75"/>
    </location>
</feature>
<gene>
    <name evidence="2" type="ordered locus">Celal_0247</name>
</gene>
<name>E6X8K6_CELAD</name>
<feature type="transmembrane region" description="Helical" evidence="1">
    <location>
        <begin position="152"/>
        <end position="169"/>
    </location>
</feature>
<keyword evidence="3" id="KW-1185">Reference proteome</keyword>
<dbReference type="AlphaFoldDB" id="E6X8K6"/>
<keyword evidence="1" id="KW-0812">Transmembrane</keyword>
<reference evidence="2 3" key="1">
    <citation type="journal article" date="2010" name="Stand. Genomic Sci.">
        <title>Complete genome sequence of Cellulophaga algicola type strain (IC166).</title>
        <authorList>
            <person name="Abt B."/>
            <person name="Lu M."/>
            <person name="Misra M."/>
            <person name="Han C."/>
            <person name="Nolan M."/>
            <person name="Lucas S."/>
            <person name="Hammon N."/>
            <person name="Deshpande S."/>
            <person name="Cheng J.F."/>
            <person name="Tapia R."/>
            <person name="Goodwin L."/>
            <person name="Pitluck S."/>
            <person name="Liolios K."/>
            <person name="Pagani I."/>
            <person name="Ivanova N."/>
            <person name="Mavromatis K."/>
            <person name="Ovchinikova G."/>
            <person name="Pati A."/>
            <person name="Chen A."/>
            <person name="Palaniappan K."/>
            <person name="Land M."/>
            <person name="Hauser L."/>
            <person name="Chang Y.J."/>
            <person name="Jeffries C.D."/>
            <person name="Detter J.C."/>
            <person name="Brambilla E."/>
            <person name="Rohde M."/>
            <person name="Tindall B.J."/>
            <person name="Goker M."/>
            <person name="Woyke T."/>
            <person name="Bristow J."/>
            <person name="Eisen J.A."/>
            <person name="Markowitz V."/>
            <person name="Hugenholtz P."/>
            <person name="Kyrpides N.C."/>
            <person name="Klenk H.P."/>
            <person name="Lapidus A."/>
        </authorList>
    </citation>
    <scope>NUCLEOTIDE SEQUENCE [LARGE SCALE GENOMIC DNA]</scope>
    <source>
        <strain evidence="3">DSM 14237 / IC166 / ACAM 630</strain>
    </source>
</reference>
<dbReference type="KEGG" id="cao:Celal_0247"/>
<dbReference type="STRING" id="688270.Celal_0247"/>
<organism evidence="2 3">
    <name type="scientific">Cellulophaga algicola (strain DSM 14237 / IC166 / ACAM 630)</name>
    <dbReference type="NCBI Taxonomy" id="688270"/>
    <lineage>
        <taxon>Bacteria</taxon>
        <taxon>Pseudomonadati</taxon>
        <taxon>Bacteroidota</taxon>
        <taxon>Flavobacteriia</taxon>
        <taxon>Flavobacteriales</taxon>
        <taxon>Flavobacteriaceae</taxon>
        <taxon>Cellulophaga</taxon>
    </lineage>
</organism>
<evidence type="ECO:0000313" key="3">
    <source>
        <dbReference type="Proteomes" id="UP000008634"/>
    </source>
</evidence>
<evidence type="ECO:0000256" key="1">
    <source>
        <dbReference type="SAM" id="Phobius"/>
    </source>
</evidence>
<dbReference type="eggNOG" id="ENOG502ZC42">
    <property type="taxonomic scope" value="Bacteria"/>
</dbReference>
<sequence length="263" mass="29781">MIEGIVGFIKELKIRNEYLFYFGLLCLILSIVCIVLTKTTSTQINGVNAWFKPFKFAVSIGLYSWTMAWYCHYLSDFNVTPFNYIVLILFGFQLAYIIFQASKGQLSHFNSSTPTYSILYSLMGLSAVLITLYTAYTGLLFFTQSFPNLPSYYVWSIRLGIFIFVVFSFEGGLMGSRMNHSVGAINDNSNLWILGWSKTVGDLRVSHFIGMHALQLVPLLSFYIFKNTKATIVISILYGLLATTTLIQALKGKPIFTQKIVKE</sequence>
<feature type="transmembrane region" description="Helical" evidence="1">
    <location>
        <begin position="205"/>
        <end position="225"/>
    </location>
</feature>
<dbReference type="EMBL" id="CP002453">
    <property type="protein sequence ID" value="ADV47593.1"/>
    <property type="molecule type" value="Genomic_DNA"/>
</dbReference>
<protein>
    <submittedName>
        <fullName evidence="2">Uncharacterized protein</fullName>
    </submittedName>
</protein>
<feature type="transmembrane region" description="Helical" evidence="1">
    <location>
        <begin position="119"/>
        <end position="140"/>
    </location>
</feature>
<accession>E6X8K6</accession>
<proteinExistence type="predicted"/>
<feature type="transmembrane region" description="Helical" evidence="1">
    <location>
        <begin position="231"/>
        <end position="250"/>
    </location>
</feature>
<dbReference type="RefSeq" id="WP_013549089.1">
    <property type="nucleotide sequence ID" value="NC_014934.1"/>
</dbReference>
<dbReference type="Proteomes" id="UP000008634">
    <property type="component" value="Chromosome"/>
</dbReference>
<keyword evidence="1" id="KW-0472">Membrane</keyword>
<feature type="transmembrane region" description="Helical" evidence="1">
    <location>
        <begin position="81"/>
        <end position="99"/>
    </location>
</feature>